<dbReference type="InterPro" id="IPR050833">
    <property type="entry name" value="Poly_Biosynth_Transport"/>
</dbReference>
<gene>
    <name evidence="7" type="ORF">H8706_05360</name>
</gene>
<evidence type="ECO:0000256" key="4">
    <source>
        <dbReference type="ARBA" id="ARBA00022989"/>
    </source>
</evidence>
<evidence type="ECO:0000256" key="6">
    <source>
        <dbReference type="SAM" id="Phobius"/>
    </source>
</evidence>
<feature type="transmembrane region" description="Helical" evidence="6">
    <location>
        <begin position="126"/>
        <end position="146"/>
    </location>
</feature>
<keyword evidence="8" id="KW-1185">Reference proteome</keyword>
<keyword evidence="3 6" id="KW-0812">Transmembrane</keyword>
<feature type="transmembrane region" description="Helical" evidence="6">
    <location>
        <begin position="381"/>
        <end position="400"/>
    </location>
</feature>
<feature type="transmembrane region" description="Helical" evidence="6">
    <location>
        <begin position="158"/>
        <end position="180"/>
    </location>
</feature>
<evidence type="ECO:0000313" key="8">
    <source>
        <dbReference type="Proteomes" id="UP000647416"/>
    </source>
</evidence>
<feature type="transmembrane region" description="Helical" evidence="6">
    <location>
        <begin position="87"/>
        <end position="106"/>
    </location>
</feature>
<dbReference type="PANTHER" id="PTHR30250">
    <property type="entry name" value="PST FAMILY PREDICTED COLANIC ACID TRANSPORTER"/>
    <property type="match status" value="1"/>
</dbReference>
<feature type="transmembrane region" description="Helical" evidence="6">
    <location>
        <begin position="464"/>
        <end position="484"/>
    </location>
</feature>
<dbReference type="InterPro" id="IPR024923">
    <property type="entry name" value="PG_synth_SpoVB"/>
</dbReference>
<dbReference type="AlphaFoldDB" id="A0A926ISR0"/>
<name>A0A926ISR0_9FIRM</name>
<evidence type="ECO:0000313" key="7">
    <source>
        <dbReference type="EMBL" id="MBC8596296.1"/>
    </source>
</evidence>
<evidence type="ECO:0000256" key="1">
    <source>
        <dbReference type="ARBA" id="ARBA00004651"/>
    </source>
</evidence>
<keyword evidence="5 6" id="KW-0472">Membrane</keyword>
<keyword evidence="4 6" id="KW-1133">Transmembrane helix</keyword>
<dbReference type="PIRSF" id="PIRSF038958">
    <property type="entry name" value="PG_synth_SpoVB"/>
    <property type="match status" value="1"/>
</dbReference>
<feature type="transmembrane region" description="Helical" evidence="6">
    <location>
        <begin position="354"/>
        <end position="374"/>
    </location>
</feature>
<feature type="transmembrane region" description="Helical" evidence="6">
    <location>
        <begin position="186"/>
        <end position="205"/>
    </location>
</feature>
<dbReference type="Proteomes" id="UP000647416">
    <property type="component" value="Unassembled WGS sequence"/>
</dbReference>
<sequence>MTKKRFLLNTLLISGTSALLKCAGLFFRVYLSNTIGAEGMGLYQLIFSLYVFLISLTSAGVSLAVTRVVSEQRGADALGAKRQVTSCALMYVFCTFLVILTVMSLFAEEICTHFLNDARCTESIRILTYSLLFIGFSAVFKGYFTAEGKAYHISNSQILEDFVKIFTVVFVFTKFGVYDITFACRVIMRSIVLAEMCSCLFLFLFYKRNVRNVRKTHKPHVSRRFLATVSAVSLGGIITSFLHTAENVLIPSGLLKYGNSAKNALSLYGMLRGMAMPVLLFPSSVIGAFSMLLVPEITRADACGEKKKINYTIYRVFQFTFVCAIFISGVFIAYSDEISLLIYKNAEVGKIIKILAPYLPFMYADGVIFALLAGLDMQKQALAITAADSLMRVIMIYFLVPKFGFSGIVATLYASNLSTPIFGSFALFKRTGARVSVFKFVLLPSLAVMCSTALAGVLSGANLMIGIFLSGVLYLVFVRASNVLSHEDMMWLMSSVKLNKKKK</sequence>
<reference evidence="7" key="1">
    <citation type="submission" date="2020-08" db="EMBL/GenBank/DDBJ databases">
        <title>Genome public.</title>
        <authorList>
            <person name="Liu C."/>
            <person name="Sun Q."/>
        </authorList>
    </citation>
    <scope>NUCLEOTIDE SEQUENCE</scope>
    <source>
        <strain evidence="7">NSJ-50</strain>
    </source>
</reference>
<keyword evidence="2" id="KW-1003">Cell membrane</keyword>
<feature type="transmembrane region" description="Helical" evidence="6">
    <location>
        <begin position="42"/>
        <end position="66"/>
    </location>
</feature>
<evidence type="ECO:0000256" key="3">
    <source>
        <dbReference type="ARBA" id="ARBA00022692"/>
    </source>
</evidence>
<protein>
    <submittedName>
        <fullName evidence="7">Oligosaccharide flippase family protein</fullName>
    </submittedName>
</protein>
<dbReference type="RefSeq" id="WP_262431790.1">
    <property type="nucleotide sequence ID" value="NZ_JACRTE010000004.1"/>
</dbReference>
<feature type="transmembrane region" description="Helical" evidence="6">
    <location>
        <begin position="274"/>
        <end position="295"/>
    </location>
</feature>
<dbReference type="GO" id="GO:0005886">
    <property type="term" value="C:plasma membrane"/>
    <property type="evidence" value="ECO:0007669"/>
    <property type="project" value="UniProtKB-SubCell"/>
</dbReference>
<feature type="transmembrane region" description="Helical" evidence="6">
    <location>
        <begin position="440"/>
        <end position="458"/>
    </location>
</feature>
<organism evidence="7 8">
    <name type="scientific">Qingrenia yutianensis</name>
    <dbReference type="NCBI Taxonomy" id="2763676"/>
    <lineage>
        <taxon>Bacteria</taxon>
        <taxon>Bacillati</taxon>
        <taxon>Bacillota</taxon>
        <taxon>Clostridia</taxon>
        <taxon>Eubacteriales</taxon>
        <taxon>Oscillospiraceae</taxon>
        <taxon>Qingrenia</taxon>
    </lineage>
</organism>
<dbReference type="EMBL" id="JACRTE010000004">
    <property type="protein sequence ID" value="MBC8596296.1"/>
    <property type="molecule type" value="Genomic_DNA"/>
</dbReference>
<dbReference type="InterPro" id="IPR002797">
    <property type="entry name" value="Polysacc_synth"/>
</dbReference>
<feature type="transmembrane region" description="Helical" evidence="6">
    <location>
        <begin position="225"/>
        <end position="245"/>
    </location>
</feature>
<evidence type="ECO:0000256" key="2">
    <source>
        <dbReference type="ARBA" id="ARBA00022475"/>
    </source>
</evidence>
<comment type="subcellular location">
    <subcellularLocation>
        <location evidence="1">Cell membrane</location>
        <topology evidence="1">Multi-pass membrane protein</topology>
    </subcellularLocation>
</comment>
<dbReference type="PANTHER" id="PTHR30250:SF21">
    <property type="entry name" value="LIPID II FLIPPASE MURJ"/>
    <property type="match status" value="1"/>
</dbReference>
<evidence type="ECO:0000256" key="5">
    <source>
        <dbReference type="ARBA" id="ARBA00023136"/>
    </source>
</evidence>
<comment type="caution">
    <text evidence="7">The sequence shown here is derived from an EMBL/GenBank/DDBJ whole genome shotgun (WGS) entry which is preliminary data.</text>
</comment>
<accession>A0A926ISR0</accession>
<dbReference type="Pfam" id="PF01943">
    <property type="entry name" value="Polysacc_synt"/>
    <property type="match status" value="1"/>
</dbReference>
<feature type="transmembrane region" description="Helical" evidence="6">
    <location>
        <begin position="406"/>
        <end position="428"/>
    </location>
</feature>
<feature type="transmembrane region" description="Helical" evidence="6">
    <location>
        <begin position="316"/>
        <end position="334"/>
    </location>
</feature>
<proteinExistence type="predicted"/>